<comment type="caution">
    <text evidence="2">The sequence shown here is derived from an EMBL/GenBank/DDBJ whole genome shotgun (WGS) entry which is preliminary data.</text>
</comment>
<feature type="region of interest" description="Disordered" evidence="1">
    <location>
        <begin position="177"/>
        <end position="196"/>
    </location>
</feature>
<organism evidence="2 3">
    <name type="scientific">Podospora aff. communis PSN243</name>
    <dbReference type="NCBI Taxonomy" id="3040156"/>
    <lineage>
        <taxon>Eukaryota</taxon>
        <taxon>Fungi</taxon>
        <taxon>Dikarya</taxon>
        <taxon>Ascomycota</taxon>
        <taxon>Pezizomycotina</taxon>
        <taxon>Sordariomycetes</taxon>
        <taxon>Sordariomycetidae</taxon>
        <taxon>Sordariales</taxon>
        <taxon>Podosporaceae</taxon>
        <taxon>Podospora</taxon>
    </lineage>
</organism>
<dbReference type="AlphaFoldDB" id="A0AAV9GQD1"/>
<feature type="region of interest" description="Disordered" evidence="1">
    <location>
        <begin position="227"/>
        <end position="266"/>
    </location>
</feature>
<reference evidence="2" key="2">
    <citation type="submission" date="2023-05" db="EMBL/GenBank/DDBJ databases">
        <authorList>
            <consortium name="Lawrence Berkeley National Laboratory"/>
            <person name="Steindorff A."/>
            <person name="Hensen N."/>
            <person name="Bonometti L."/>
            <person name="Westerberg I."/>
            <person name="Brannstrom I.O."/>
            <person name="Guillou S."/>
            <person name="Cros-Aarteil S."/>
            <person name="Calhoun S."/>
            <person name="Haridas S."/>
            <person name="Kuo A."/>
            <person name="Mondo S."/>
            <person name="Pangilinan J."/>
            <person name="Riley R."/>
            <person name="Labutti K."/>
            <person name="Andreopoulos B."/>
            <person name="Lipzen A."/>
            <person name="Chen C."/>
            <person name="Yanf M."/>
            <person name="Daum C."/>
            <person name="Ng V."/>
            <person name="Clum A."/>
            <person name="Ohm R."/>
            <person name="Martin F."/>
            <person name="Silar P."/>
            <person name="Natvig D."/>
            <person name="Lalanne C."/>
            <person name="Gautier V."/>
            <person name="Ament-Velasquez S.L."/>
            <person name="Kruys A."/>
            <person name="Hutchinson M.I."/>
            <person name="Powell A.J."/>
            <person name="Barry K."/>
            <person name="Miller A.N."/>
            <person name="Grigoriev I.V."/>
            <person name="Debuchy R."/>
            <person name="Gladieux P."/>
            <person name="Thoren M.H."/>
            <person name="Johannesson H."/>
        </authorList>
    </citation>
    <scope>NUCLEOTIDE SEQUENCE</scope>
    <source>
        <strain evidence="2">PSN243</strain>
    </source>
</reference>
<dbReference type="PANTHER" id="PTHR37048">
    <property type="entry name" value="QUESTIONABLE PROTEIN"/>
    <property type="match status" value="1"/>
</dbReference>
<dbReference type="Proteomes" id="UP001321760">
    <property type="component" value="Unassembled WGS sequence"/>
</dbReference>
<dbReference type="PANTHER" id="PTHR37048:SF2">
    <property type="entry name" value="QUESTIONABLE PROTEIN"/>
    <property type="match status" value="1"/>
</dbReference>
<accession>A0AAV9GQD1</accession>
<feature type="compositionally biased region" description="Polar residues" evidence="1">
    <location>
        <begin position="227"/>
        <end position="239"/>
    </location>
</feature>
<keyword evidence="3" id="KW-1185">Reference proteome</keyword>
<evidence type="ECO:0000313" key="3">
    <source>
        <dbReference type="Proteomes" id="UP001321760"/>
    </source>
</evidence>
<dbReference type="EMBL" id="MU865932">
    <property type="protein sequence ID" value="KAK4450453.1"/>
    <property type="molecule type" value="Genomic_DNA"/>
</dbReference>
<reference evidence="2" key="1">
    <citation type="journal article" date="2023" name="Mol. Phylogenet. Evol.">
        <title>Genome-scale phylogeny and comparative genomics of the fungal order Sordariales.</title>
        <authorList>
            <person name="Hensen N."/>
            <person name="Bonometti L."/>
            <person name="Westerberg I."/>
            <person name="Brannstrom I.O."/>
            <person name="Guillou S."/>
            <person name="Cros-Aarteil S."/>
            <person name="Calhoun S."/>
            <person name="Haridas S."/>
            <person name="Kuo A."/>
            <person name="Mondo S."/>
            <person name="Pangilinan J."/>
            <person name="Riley R."/>
            <person name="LaButti K."/>
            <person name="Andreopoulos B."/>
            <person name="Lipzen A."/>
            <person name="Chen C."/>
            <person name="Yan M."/>
            <person name="Daum C."/>
            <person name="Ng V."/>
            <person name="Clum A."/>
            <person name="Steindorff A."/>
            <person name="Ohm R.A."/>
            <person name="Martin F."/>
            <person name="Silar P."/>
            <person name="Natvig D.O."/>
            <person name="Lalanne C."/>
            <person name="Gautier V."/>
            <person name="Ament-Velasquez S.L."/>
            <person name="Kruys A."/>
            <person name="Hutchinson M.I."/>
            <person name="Powell A.J."/>
            <person name="Barry K."/>
            <person name="Miller A.N."/>
            <person name="Grigoriev I.V."/>
            <person name="Debuchy R."/>
            <person name="Gladieux P."/>
            <person name="Hiltunen Thoren M."/>
            <person name="Johannesson H."/>
        </authorList>
    </citation>
    <scope>NUCLEOTIDE SEQUENCE</scope>
    <source>
        <strain evidence="2">PSN243</strain>
    </source>
</reference>
<protein>
    <submittedName>
        <fullName evidence="2">Uncharacterized protein</fullName>
    </submittedName>
</protein>
<proteinExistence type="predicted"/>
<name>A0AAV9GQD1_9PEZI</name>
<sequence length="295" mass="32559">MPRPRTRRRDRTQQTHLAGTILWLPSKDDVVVPTSLPPECHNHPVVVLSPRLVDKNVVILLLTSLGGTDLEEKFPTSPRRRRQYLPIHPANTHPDLSILLQIDDGQVLRKNSYVNLTNQATIPFDVLRSYEGNRPNVRYALTASSYQTLVETVGFAVPLQSPSHDMAAILPPAEPRPVLVSPREDHSGRLPALASRSRPASEAQALLSGFERHVGVMQTYGAISGTQHSPGYVSASSTRVAPPRPAARPGNRLPLPTPHTSRRNNDEHGVWVDIAGFGTQAIRGAAALFRWVWGW</sequence>
<evidence type="ECO:0000313" key="2">
    <source>
        <dbReference type="EMBL" id="KAK4450453.1"/>
    </source>
</evidence>
<gene>
    <name evidence="2" type="ORF">QBC34DRAFT_402731</name>
</gene>
<evidence type="ECO:0000256" key="1">
    <source>
        <dbReference type="SAM" id="MobiDB-lite"/>
    </source>
</evidence>